<dbReference type="InterPro" id="IPR008763">
    <property type="entry name" value="Peptidase_S55"/>
</dbReference>
<reference evidence="2" key="1">
    <citation type="submission" date="2020-10" db="EMBL/GenBank/DDBJ databases">
        <authorList>
            <person name="Gilroy R."/>
        </authorList>
    </citation>
    <scope>NUCLEOTIDE SEQUENCE</scope>
    <source>
        <strain evidence="2">4920</strain>
    </source>
</reference>
<dbReference type="Pfam" id="PF17820">
    <property type="entry name" value="PDZ_6"/>
    <property type="match status" value="1"/>
</dbReference>
<feature type="domain" description="Peptidase S55" evidence="1">
    <location>
        <begin position="193"/>
        <end position="421"/>
    </location>
</feature>
<name>A0A9D1NGI2_9FIRM</name>
<dbReference type="AlphaFoldDB" id="A0A9D1NGI2"/>
<dbReference type="Proteomes" id="UP000886743">
    <property type="component" value="Unassembled WGS sequence"/>
</dbReference>
<keyword evidence="2" id="KW-0378">Hydrolase</keyword>
<evidence type="ECO:0000313" key="2">
    <source>
        <dbReference type="EMBL" id="HIV02406.1"/>
    </source>
</evidence>
<dbReference type="EC" id="3.4.21.116" evidence="2"/>
<dbReference type="Pfam" id="PF05580">
    <property type="entry name" value="Peptidase_S55"/>
    <property type="match status" value="1"/>
</dbReference>
<dbReference type="SUPFAM" id="SSF50494">
    <property type="entry name" value="Trypsin-like serine proteases"/>
    <property type="match status" value="1"/>
</dbReference>
<dbReference type="InterPro" id="IPR001478">
    <property type="entry name" value="PDZ"/>
</dbReference>
<organism evidence="2 3">
    <name type="scientific">Candidatus Aphodoplasma excrementigallinarum</name>
    <dbReference type="NCBI Taxonomy" id="2840673"/>
    <lineage>
        <taxon>Bacteria</taxon>
        <taxon>Bacillati</taxon>
        <taxon>Bacillota</taxon>
        <taxon>Clostridia</taxon>
        <taxon>Eubacteriales</taxon>
        <taxon>Candidatus Aphodoplasma</taxon>
    </lineage>
</organism>
<dbReference type="Gene3D" id="2.30.42.10">
    <property type="match status" value="1"/>
</dbReference>
<gene>
    <name evidence="2" type="primary">spoIVB</name>
    <name evidence="2" type="ORF">IAC74_02435</name>
</gene>
<dbReference type="SMART" id="SM00228">
    <property type="entry name" value="PDZ"/>
    <property type="match status" value="1"/>
</dbReference>
<evidence type="ECO:0000313" key="3">
    <source>
        <dbReference type="Proteomes" id="UP000886743"/>
    </source>
</evidence>
<dbReference type="InterPro" id="IPR014219">
    <property type="entry name" value="SpoIVB"/>
</dbReference>
<reference evidence="2" key="2">
    <citation type="journal article" date="2021" name="PeerJ">
        <title>Extensive microbial diversity within the chicken gut microbiome revealed by metagenomics and culture.</title>
        <authorList>
            <person name="Gilroy R."/>
            <person name="Ravi A."/>
            <person name="Getino M."/>
            <person name="Pursley I."/>
            <person name="Horton D.L."/>
            <person name="Alikhan N.F."/>
            <person name="Baker D."/>
            <person name="Gharbi K."/>
            <person name="Hall N."/>
            <person name="Watson M."/>
            <person name="Adriaenssens E.M."/>
            <person name="Foster-Nyarko E."/>
            <person name="Jarju S."/>
            <person name="Secka A."/>
            <person name="Antonio M."/>
            <person name="Oren A."/>
            <person name="Chaudhuri R.R."/>
            <person name="La Ragione R."/>
            <person name="Hildebrand F."/>
            <person name="Pallen M.J."/>
        </authorList>
    </citation>
    <scope>NUCLEOTIDE SEQUENCE</scope>
    <source>
        <strain evidence="2">4920</strain>
    </source>
</reference>
<protein>
    <submittedName>
        <fullName evidence="2">SpoIVB peptidase</fullName>
        <ecNumber evidence="2">3.4.21.116</ecNumber>
    </submittedName>
</protein>
<evidence type="ECO:0000259" key="1">
    <source>
        <dbReference type="PROSITE" id="PS51494"/>
    </source>
</evidence>
<comment type="caution">
    <text evidence="2">The sequence shown here is derived from an EMBL/GenBank/DDBJ whole genome shotgun (WGS) entry which is preliminary data.</text>
</comment>
<dbReference type="EMBL" id="DVOF01000070">
    <property type="protein sequence ID" value="HIV02406.1"/>
    <property type="molecule type" value="Genomic_DNA"/>
</dbReference>
<dbReference type="PROSITE" id="PS51494">
    <property type="entry name" value="SPOIVB"/>
    <property type="match status" value="1"/>
</dbReference>
<dbReference type="InterPro" id="IPR041489">
    <property type="entry name" value="PDZ_6"/>
</dbReference>
<dbReference type="GO" id="GO:0016787">
    <property type="term" value="F:hydrolase activity"/>
    <property type="evidence" value="ECO:0007669"/>
    <property type="project" value="UniProtKB-KW"/>
</dbReference>
<dbReference type="InterPro" id="IPR009003">
    <property type="entry name" value="Peptidase_S1_PA"/>
</dbReference>
<accession>A0A9D1NGI2</accession>
<dbReference type="NCBIfam" id="TIGR02860">
    <property type="entry name" value="spore_IV_B"/>
    <property type="match status" value="1"/>
</dbReference>
<dbReference type="InterPro" id="IPR036034">
    <property type="entry name" value="PDZ_sf"/>
</dbReference>
<sequence>MSHKKSIVFVLALLLLLSPFVYCGIRLHQTLPDHLAVAKGAECSINIGSLVSSNLKPSGNGSAVSAGGSALASEEDGNLTLFTEVAGKYDIELKFLGVLPLKTMSVDVIDADTVIPSGETIGIKIHTDGVLLVALSSVETENGETYAPAKDAGLQVGDTITKIDGIAITDSDHFSSLVDERRSDSFTLEYERGGEVQSVQLAAVFSEGHYKIGAWIRDSTAGIGTMTFVKPDTGVYASLGHGISDVDTGQLLTVSQGSITNCTVSSVEPGKKGTPGELRGVFADEDIGVIVENSHLGVYGYCDPSKVSKAEPVKIGTRFEVREGSAQILSAIDGGEPQAYDVEIEKVMTNSTDAKGMILHVVDERLIEKTGGIVQGMSGSPILQDGKLIGAVTHVFVNDPTRGYGIFVELMMDEAQGLKTE</sequence>
<dbReference type="SUPFAM" id="SSF50156">
    <property type="entry name" value="PDZ domain-like"/>
    <property type="match status" value="1"/>
</dbReference>
<proteinExistence type="predicted"/>